<sequence length="508" mass="57061">MSSKADIVATSVLPVDKMTDYKGLIQDQNRPPTAGELLKSYAQSCGYVALRGLPDETQSALKDYLNGQEDEEDEGEEDEEGSKTATATGESNLKARLDVQKLLTHIYDEPLELAPFQAAIRLHFKEEVEEQENNEEAPEFGGDGEFQEAESEQNPGRQPSIGLSLSYDENKAKDSGKSAFLSEFARRQEISGQGHPIYLNMRAGTFTAANFAKELKSQLNPFLAAAAEYAKTIPTVDNVAASADAALPTLIIDEAHRLLEWSLAPEEQQHLRTLMAYFIMVTKERQEANVILCTSEDFFRFWLHLHVGPERYQPRMVGDLTEEQAREFFLMALLDGWVADGYKFPEDLWKEIFSFVGGRTLLLSRLALNLSSYLEDESLLLKAWVSQCKILVDATRQQVEMGFGPMDFQGNLDSDRPCWNVEDYEAVLRELTQAEGGVVSVQYLTGYKIISKAALHSLVQHNFLHYRSFLCPWADDLAWNVLNVQRNRFSRAGGNVTIPFTPLKGGFQ</sequence>
<dbReference type="Proteomes" id="UP000001514">
    <property type="component" value="Unassembled WGS sequence"/>
</dbReference>
<feature type="region of interest" description="Disordered" evidence="1">
    <location>
        <begin position="128"/>
        <end position="164"/>
    </location>
</feature>
<name>D8TAP7_SELML</name>
<dbReference type="InterPro" id="IPR051667">
    <property type="entry name" value="Archaeal_ATPase_domain"/>
</dbReference>
<dbReference type="PANTHER" id="PTHR37096:SF1">
    <property type="entry name" value="AAA+ ATPASE DOMAIN-CONTAINING PROTEIN"/>
    <property type="match status" value="1"/>
</dbReference>
<dbReference type="InterPro" id="IPR027417">
    <property type="entry name" value="P-loop_NTPase"/>
</dbReference>
<feature type="compositionally biased region" description="Polar residues" evidence="1">
    <location>
        <begin position="152"/>
        <end position="163"/>
    </location>
</feature>
<keyword evidence="3" id="KW-1185">Reference proteome</keyword>
<reference evidence="2 3" key="1">
    <citation type="journal article" date="2011" name="Science">
        <title>The Selaginella genome identifies genetic changes associated with the evolution of vascular plants.</title>
        <authorList>
            <person name="Banks J.A."/>
            <person name="Nishiyama T."/>
            <person name="Hasebe M."/>
            <person name="Bowman J.L."/>
            <person name="Gribskov M."/>
            <person name="dePamphilis C."/>
            <person name="Albert V.A."/>
            <person name="Aono N."/>
            <person name="Aoyama T."/>
            <person name="Ambrose B.A."/>
            <person name="Ashton N.W."/>
            <person name="Axtell M.J."/>
            <person name="Barker E."/>
            <person name="Barker M.S."/>
            <person name="Bennetzen J.L."/>
            <person name="Bonawitz N.D."/>
            <person name="Chapple C."/>
            <person name="Cheng C."/>
            <person name="Correa L.G."/>
            <person name="Dacre M."/>
            <person name="DeBarry J."/>
            <person name="Dreyer I."/>
            <person name="Elias M."/>
            <person name="Engstrom E.M."/>
            <person name="Estelle M."/>
            <person name="Feng L."/>
            <person name="Finet C."/>
            <person name="Floyd S.K."/>
            <person name="Frommer W.B."/>
            <person name="Fujita T."/>
            <person name="Gramzow L."/>
            <person name="Gutensohn M."/>
            <person name="Harholt J."/>
            <person name="Hattori M."/>
            <person name="Heyl A."/>
            <person name="Hirai T."/>
            <person name="Hiwatashi Y."/>
            <person name="Ishikawa M."/>
            <person name="Iwata M."/>
            <person name="Karol K.G."/>
            <person name="Koehler B."/>
            <person name="Kolukisaoglu U."/>
            <person name="Kubo M."/>
            <person name="Kurata T."/>
            <person name="Lalonde S."/>
            <person name="Li K."/>
            <person name="Li Y."/>
            <person name="Litt A."/>
            <person name="Lyons E."/>
            <person name="Manning G."/>
            <person name="Maruyama T."/>
            <person name="Michael T.P."/>
            <person name="Mikami K."/>
            <person name="Miyazaki S."/>
            <person name="Morinaga S."/>
            <person name="Murata T."/>
            <person name="Mueller-Roeber B."/>
            <person name="Nelson D.R."/>
            <person name="Obara M."/>
            <person name="Oguri Y."/>
            <person name="Olmstead R.G."/>
            <person name="Onodera N."/>
            <person name="Petersen B.L."/>
            <person name="Pils B."/>
            <person name="Prigge M."/>
            <person name="Rensing S.A."/>
            <person name="Riano-Pachon D.M."/>
            <person name="Roberts A.W."/>
            <person name="Sato Y."/>
            <person name="Scheller H.V."/>
            <person name="Schulz B."/>
            <person name="Schulz C."/>
            <person name="Shakirov E.V."/>
            <person name="Shibagaki N."/>
            <person name="Shinohara N."/>
            <person name="Shippen D.E."/>
            <person name="Soerensen I."/>
            <person name="Sotooka R."/>
            <person name="Sugimoto N."/>
            <person name="Sugita M."/>
            <person name="Sumikawa N."/>
            <person name="Tanurdzic M."/>
            <person name="Theissen G."/>
            <person name="Ulvskov P."/>
            <person name="Wakazuki S."/>
            <person name="Weng J.K."/>
            <person name="Willats W.W."/>
            <person name="Wipf D."/>
            <person name="Wolf P.G."/>
            <person name="Yang L."/>
            <person name="Zimmer A.D."/>
            <person name="Zhu Q."/>
            <person name="Mitros T."/>
            <person name="Hellsten U."/>
            <person name="Loque D."/>
            <person name="Otillar R."/>
            <person name="Salamov A."/>
            <person name="Schmutz J."/>
            <person name="Shapiro H."/>
            <person name="Lindquist E."/>
            <person name="Lucas S."/>
            <person name="Rokhsar D."/>
            <person name="Grigoriev I.V."/>
        </authorList>
    </citation>
    <scope>NUCLEOTIDE SEQUENCE [LARGE SCALE GENOMIC DNA]</scope>
</reference>
<feature type="region of interest" description="Disordered" evidence="1">
    <location>
        <begin position="59"/>
        <end position="89"/>
    </location>
</feature>
<dbReference type="eggNOG" id="KOG1424">
    <property type="taxonomic scope" value="Eukaryota"/>
</dbReference>
<feature type="compositionally biased region" description="Acidic residues" evidence="1">
    <location>
        <begin position="68"/>
        <end position="80"/>
    </location>
</feature>
<evidence type="ECO:0000313" key="3">
    <source>
        <dbReference type="Proteomes" id="UP000001514"/>
    </source>
</evidence>
<evidence type="ECO:0000313" key="2">
    <source>
        <dbReference type="EMBL" id="EFJ06244.1"/>
    </source>
</evidence>
<dbReference type="PANTHER" id="PTHR37096">
    <property type="entry name" value="YALI0E33429P"/>
    <property type="match status" value="1"/>
</dbReference>
<gene>
    <name evidence="2" type="ORF">SELMODRAFT_430843</name>
</gene>
<dbReference type="HOGENOM" id="CLU_536832_0_0_1"/>
<dbReference type="SUPFAM" id="SSF52540">
    <property type="entry name" value="P-loop containing nucleoside triphosphate hydrolases"/>
    <property type="match status" value="1"/>
</dbReference>
<dbReference type="EMBL" id="GL377704">
    <property type="protein sequence ID" value="EFJ06244.1"/>
    <property type="molecule type" value="Genomic_DNA"/>
</dbReference>
<proteinExistence type="predicted"/>
<dbReference type="InParanoid" id="D8TAP7"/>
<accession>D8TAP7</accession>
<dbReference type="Gramene" id="EFJ06244">
    <property type="protein sequence ID" value="EFJ06244"/>
    <property type="gene ID" value="SELMODRAFT_430843"/>
</dbReference>
<dbReference type="STRING" id="88036.D8TAP7"/>
<dbReference type="AlphaFoldDB" id="D8TAP7"/>
<protein>
    <submittedName>
        <fullName evidence="2">Uncharacterized protein</fullName>
    </submittedName>
</protein>
<feature type="compositionally biased region" description="Acidic residues" evidence="1">
    <location>
        <begin position="128"/>
        <end position="138"/>
    </location>
</feature>
<organism evidence="3">
    <name type="scientific">Selaginella moellendorffii</name>
    <name type="common">Spikemoss</name>
    <dbReference type="NCBI Taxonomy" id="88036"/>
    <lineage>
        <taxon>Eukaryota</taxon>
        <taxon>Viridiplantae</taxon>
        <taxon>Streptophyta</taxon>
        <taxon>Embryophyta</taxon>
        <taxon>Tracheophyta</taxon>
        <taxon>Lycopodiopsida</taxon>
        <taxon>Selaginellales</taxon>
        <taxon>Selaginellaceae</taxon>
        <taxon>Selaginella</taxon>
    </lineage>
</organism>
<dbReference type="KEGG" id="smo:SELMODRAFT_430843"/>
<evidence type="ECO:0000256" key="1">
    <source>
        <dbReference type="SAM" id="MobiDB-lite"/>
    </source>
</evidence>